<dbReference type="EMBL" id="BAMW01000005">
    <property type="protein sequence ID" value="GAN62008.1"/>
    <property type="molecule type" value="Genomic_DNA"/>
</dbReference>
<gene>
    <name evidence="2" type="ORF">Abin_005_031</name>
    <name evidence="3" type="ORF">AIN02nite_27540</name>
</gene>
<feature type="compositionally biased region" description="Basic and acidic residues" evidence="1">
    <location>
        <begin position="106"/>
        <end position="116"/>
    </location>
</feature>
<feature type="region of interest" description="Disordered" evidence="1">
    <location>
        <begin position="50"/>
        <end position="121"/>
    </location>
</feature>
<dbReference type="EMBL" id="BJXQ01000026">
    <property type="protein sequence ID" value="GEN04729.1"/>
    <property type="molecule type" value="Genomic_DNA"/>
</dbReference>
<name>A0A6N3TAB0_9PROT</name>
<dbReference type="Proteomes" id="UP000321104">
    <property type="component" value="Unassembled WGS sequence"/>
</dbReference>
<protein>
    <submittedName>
        <fullName evidence="3">Uncharacterized protein</fullName>
    </submittedName>
</protein>
<keyword evidence="4" id="KW-1185">Reference proteome</keyword>
<evidence type="ECO:0000313" key="3">
    <source>
        <dbReference type="EMBL" id="GEN04729.1"/>
    </source>
</evidence>
<reference evidence="3 5" key="2">
    <citation type="submission" date="2019-07" db="EMBL/GenBank/DDBJ databases">
        <title>Whole genome shotgun sequence of Acetobacter indonesiensis NBRC 16471.</title>
        <authorList>
            <person name="Hosoyama A."/>
            <person name="Uohara A."/>
            <person name="Ohji S."/>
            <person name="Ichikawa N."/>
        </authorList>
    </citation>
    <scope>NUCLEOTIDE SEQUENCE [LARGE SCALE GENOMIC DNA]</scope>
    <source>
        <strain evidence="3 5">NBRC 16471</strain>
    </source>
</reference>
<proteinExistence type="predicted"/>
<evidence type="ECO:0000313" key="5">
    <source>
        <dbReference type="Proteomes" id="UP000321104"/>
    </source>
</evidence>
<evidence type="ECO:0000313" key="2">
    <source>
        <dbReference type="EMBL" id="GAN62008.1"/>
    </source>
</evidence>
<evidence type="ECO:0000313" key="4">
    <source>
        <dbReference type="Proteomes" id="UP000032673"/>
    </source>
</evidence>
<organism evidence="3 5">
    <name type="scientific">Acetobacter indonesiensis</name>
    <dbReference type="NCBI Taxonomy" id="104101"/>
    <lineage>
        <taxon>Bacteria</taxon>
        <taxon>Pseudomonadati</taxon>
        <taxon>Pseudomonadota</taxon>
        <taxon>Alphaproteobacteria</taxon>
        <taxon>Acetobacterales</taxon>
        <taxon>Acetobacteraceae</taxon>
        <taxon>Acetobacter</taxon>
    </lineage>
</organism>
<accession>A0A6N3TAB0</accession>
<dbReference type="Proteomes" id="UP000032673">
    <property type="component" value="Unassembled WGS sequence"/>
</dbReference>
<dbReference type="AlphaFoldDB" id="A0A6N3TAB0"/>
<feature type="compositionally biased region" description="Low complexity" evidence="1">
    <location>
        <begin position="51"/>
        <end position="81"/>
    </location>
</feature>
<sequence>MLSFAQTAGKFAPQVIDLSKVIMELEAGTISKSDGASKILQIVGDMLQNTGDSSDSSGASSGVDSSGSSSESDVSSDAGASNSTTVNRVTPDTSMDAFVSTPPTSETKRPDGDTRSAQDIINDNPILKNLGNQSGIRDKLNEMVGGQMTTNPDQAYRAVALLTYIKSSLGRDGADRGDIVSDGKIDGFTKDGDARHGTEAGVLQDVTQQGWGYLGQLINHQLPDTKDSHVREDGSNMDNLPWGWQHFGEPILNIVTEIAGAVSK</sequence>
<comment type="caution">
    <text evidence="3">The sequence shown here is derived from an EMBL/GenBank/DDBJ whole genome shotgun (WGS) entry which is preliminary data.</text>
</comment>
<feature type="compositionally biased region" description="Polar residues" evidence="1">
    <location>
        <begin position="82"/>
        <end position="93"/>
    </location>
</feature>
<evidence type="ECO:0000256" key="1">
    <source>
        <dbReference type="SAM" id="MobiDB-lite"/>
    </source>
</evidence>
<reference evidence="2 4" key="1">
    <citation type="submission" date="2012-11" db="EMBL/GenBank/DDBJ databases">
        <title>Whole genome sequence of Acetobacter indonesiensis 5H-1.</title>
        <authorList>
            <person name="Azuma Y."/>
            <person name="Higashiura N."/>
            <person name="Hirakawa H."/>
            <person name="Matsushita K."/>
        </authorList>
    </citation>
    <scope>NUCLEOTIDE SEQUENCE [LARGE SCALE GENOMIC DNA]</scope>
    <source>
        <strain evidence="2 4">5H-1</strain>
    </source>
</reference>